<evidence type="ECO:0000256" key="4">
    <source>
        <dbReference type="ARBA" id="ARBA00034481"/>
    </source>
</evidence>
<feature type="domain" description="O-methyltransferase dimerisation" evidence="7">
    <location>
        <begin position="22"/>
        <end position="108"/>
    </location>
</feature>
<feature type="domain" description="O-methyltransferase C-terminal" evidence="5">
    <location>
        <begin position="131"/>
        <end position="247"/>
    </location>
</feature>
<dbReference type="GO" id="GO:0008757">
    <property type="term" value="F:S-adenosylmethionine-dependent methyltransferase activity"/>
    <property type="evidence" value="ECO:0007669"/>
    <property type="project" value="UniProtKB-ARBA"/>
</dbReference>
<dbReference type="PANTHER" id="PTHR11746">
    <property type="entry name" value="O-METHYLTRANSFERASE"/>
    <property type="match status" value="1"/>
</dbReference>
<feature type="domain" description="Reverse transcriptase Ty1/copia-type" evidence="6">
    <location>
        <begin position="326"/>
        <end position="481"/>
    </location>
</feature>
<dbReference type="InterPro" id="IPR029063">
    <property type="entry name" value="SAM-dependent_MTases_sf"/>
</dbReference>
<dbReference type="Gene3D" id="1.10.10.10">
    <property type="entry name" value="Winged helix-like DNA-binding domain superfamily/Winged helix DNA-binding domain"/>
    <property type="match status" value="1"/>
</dbReference>
<dbReference type="FunFam" id="1.10.10.10:FF:000357">
    <property type="entry name" value="Caffeic acid 3-O-methyltransferase"/>
    <property type="match status" value="1"/>
</dbReference>
<comment type="caution">
    <text evidence="8">The sequence shown here is derived from an EMBL/GenBank/DDBJ whole genome shotgun (WGS) entry which is preliminary data.</text>
</comment>
<dbReference type="GO" id="GO:0046983">
    <property type="term" value="F:protein dimerization activity"/>
    <property type="evidence" value="ECO:0007669"/>
    <property type="project" value="InterPro"/>
</dbReference>
<dbReference type="GO" id="GO:0009813">
    <property type="term" value="P:flavonoid biosynthetic process"/>
    <property type="evidence" value="ECO:0007669"/>
    <property type="project" value="UniProtKB-ARBA"/>
</dbReference>
<dbReference type="InterPro" id="IPR001077">
    <property type="entry name" value="COMT_C"/>
</dbReference>
<evidence type="ECO:0000256" key="2">
    <source>
        <dbReference type="ARBA" id="ARBA00022679"/>
    </source>
</evidence>
<dbReference type="SUPFAM" id="SSF56672">
    <property type="entry name" value="DNA/RNA polymerases"/>
    <property type="match status" value="1"/>
</dbReference>
<proteinExistence type="inferred from homology"/>
<evidence type="ECO:0000259" key="7">
    <source>
        <dbReference type="Pfam" id="PF08100"/>
    </source>
</evidence>
<sequence>MENHKYGDDEEAGALALAACVSHIFPMALDTAIQLNLFEIIAGAGGAQLSASEIVSQLPTSHDGAAAVLDSLLRLLATHSLLTCSVIRLENGGIERRYGLAPAGKFFVGDENGVSFAPFRALASWNEMQFSLKDALLEGENFIKRIYGKTKYAVLLSTAETTKLLNDGMRAHSTAFMKKTIKIYDGFSSLSSIVDVGGGTATALAIIIANYPHINGVNFDVPEVVQNAPSYHGIEHIGGDMFVEVPKEMPSYSSPQTDIHAKYASGMDVIMSTKLEGKERTKDEFETLATKAGFAEFKEPRSYKQACQSQEWKQAMKAELDALHKNKTWDITPLPKDKRAIGCRWVYKLKLKADGSVDKYKARLVAKGYNQIEGIDYIDSFSPVAKVVTVRILLAIAASKNWLLHHVDVNNAFLHGFLEEDIYMEPPEGYQIPEGNVCRLKRSLYRLKQASRQWNVEFTSKVEAFDFVQSKHDHCLFTKSSATGFDLGVAKYYLGLEIARSNEGVVVTQTKYIRDLLLDTGMTQAKAASTPLPTGAAAELVAYSDADWDSCLDTRRSLTGFCIFLGSAIIS</sequence>
<dbReference type="AlphaFoldDB" id="A0AAW2WD36"/>
<accession>A0AAW2WD36</accession>
<reference evidence="8" key="1">
    <citation type="submission" date="2020-06" db="EMBL/GenBank/DDBJ databases">
        <authorList>
            <person name="Li T."/>
            <person name="Hu X."/>
            <person name="Zhang T."/>
            <person name="Song X."/>
            <person name="Zhang H."/>
            <person name="Dai N."/>
            <person name="Sheng W."/>
            <person name="Hou X."/>
            <person name="Wei L."/>
        </authorList>
    </citation>
    <scope>NUCLEOTIDE SEQUENCE</scope>
    <source>
        <strain evidence="8">KEN1</strain>
        <tissue evidence="8">Leaf</tissue>
    </source>
</reference>
<organism evidence="8">
    <name type="scientific">Sesamum latifolium</name>
    <dbReference type="NCBI Taxonomy" id="2727402"/>
    <lineage>
        <taxon>Eukaryota</taxon>
        <taxon>Viridiplantae</taxon>
        <taxon>Streptophyta</taxon>
        <taxon>Embryophyta</taxon>
        <taxon>Tracheophyta</taxon>
        <taxon>Spermatophyta</taxon>
        <taxon>Magnoliopsida</taxon>
        <taxon>eudicotyledons</taxon>
        <taxon>Gunneridae</taxon>
        <taxon>Pentapetalae</taxon>
        <taxon>asterids</taxon>
        <taxon>lamiids</taxon>
        <taxon>Lamiales</taxon>
        <taxon>Pedaliaceae</taxon>
        <taxon>Sesamum</taxon>
    </lineage>
</organism>
<dbReference type="GO" id="GO:0008171">
    <property type="term" value="F:O-methyltransferase activity"/>
    <property type="evidence" value="ECO:0007669"/>
    <property type="project" value="InterPro"/>
</dbReference>
<comment type="similarity">
    <text evidence="4">Belongs to the class I-like SAM-binding methyltransferase superfamily. Cation-independent O-methyltransferase family. COMT subfamily.</text>
</comment>
<evidence type="ECO:0000313" key="8">
    <source>
        <dbReference type="EMBL" id="KAL0438075.1"/>
    </source>
</evidence>
<dbReference type="InterPro" id="IPR012967">
    <property type="entry name" value="COMT_dimerisation"/>
</dbReference>
<dbReference type="InterPro" id="IPR013103">
    <property type="entry name" value="RVT_2"/>
</dbReference>
<dbReference type="Pfam" id="PF00891">
    <property type="entry name" value="Methyltransf_2"/>
    <property type="match status" value="1"/>
</dbReference>
<evidence type="ECO:0000259" key="5">
    <source>
        <dbReference type="Pfam" id="PF00891"/>
    </source>
</evidence>
<evidence type="ECO:0000256" key="3">
    <source>
        <dbReference type="ARBA" id="ARBA00022691"/>
    </source>
</evidence>
<name>A0AAW2WD36_9LAMI</name>
<dbReference type="Pfam" id="PF07727">
    <property type="entry name" value="RVT_2"/>
    <property type="match status" value="1"/>
</dbReference>
<keyword evidence="2" id="KW-0808">Transferase</keyword>
<dbReference type="InterPro" id="IPR016461">
    <property type="entry name" value="COMT-like"/>
</dbReference>
<dbReference type="SUPFAM" id="SSF53335">
    <property type="entry name" value="S-adenosyl-L-methionine-dependent methyltransferases"/>
    <property type="match status" value="1"/>
</dbReference>
<dbReference type="EMBL" id="JACGWN010000008">
    <property type="protein sequence ID" value="KAL0438075.1"/>
    <property type="molecule type" value="Genomic_DNA"/>
</dbReference>
<keyword evidence="1" id="KW-0489">Methyltransferase</keyword>
<dbReference type="SUPFAM" id="SSF46785">
    <property type="entry name" value="Winged helix' DNA-binding domain"/>
    <property type="match status" value="1"/>
</dbReference>
<evidence type="ECO:0000256" key="1">
    <source>
        <dbReference type="ARBA" id="ARBA00022603"/>
    </source>
</evidence>
<dbReference type="InterPro" id="IPR036388">
    <property type="entry name" value="WH-like_DNA-bd_sf"/>
</dbReference>
<gene>
    <name evidence="8" type="ORF">Slati_2290500</name>
</gene>
<dbReference type="GO" id="GO:0032259">
    <property type="term" value="P:methylation"/>
    <property type="evidence" value="ECO:0007669"/>
    <property type="project" value="UniProtKB-KW"/>
</dbReference>
<dbReference type="Gene3D" id="3.40.50.150">
    <property type="entry name" value="Vaccinia Virus protein VP39"/>
    <property type="match status" value="2"/>
</dbReference>
<dbReference type="PROSITE" id="PS51683">
    <property type="entry name" value="SAM_OMT_II"/>
    <property type="match status" value="1"/>
</dbReference>
<protein>
    <submittedName>
        <fullName evidence="8">Caffeic acid 3-O-methyltransferase 1</fullName>
    </submittedName>
</protein>
<keyword evidence="3" id="KW-0949">S-adenosyl-L-methionine</keyword>
<dbReference type="Pfam" id="PF08100">
    <property type="entry name" value="Dimerisation"/>
    <property type="match status" value="1"/>
</dbReference>
<dbReference type="InterPro" id="IPR043502">
    <property type="entry name" value="DNA/RNA_pol_sf"/>
</dbReference>
<reference evidence="8" key="2">
    <citation type="journal article" date="2024" name="Plant">
        <title>Genomic evolution and insights into agronomic trait innovations of Sesamum species.</title>
        <authorList>
            <person name="Miao H."/>
            <person name="Wang L."/>
            <person name="Qu L."/>
            <person name="Liu H."/>
            <person name="Sun Y."/>
            <person name="Le M."/>
            <person name="Wang Q."/>
            <person name="Wei S."/>
            <person name="Zheng Y."/>
            <person name="Lin W."/>
            <person name="Duan Y."/>
            <person name="Cao H."/>
            <person name="Xiong S."/>
            <person name="Wang X."/>
            <person name="Wei L."/>
            <person name="Li C."/>
            <person name="Ma Q."/>
            <person name="Ju M."/>
            <person name="Zhao R."/>
            <person name="Li G."/>
            <person name="Mu C."/>
            <person name="Tian Q."/>
            <person name="Mei H."/>
            <person name="Zhang T."/>
            <person name="Gao T."/>
            <person name="Zhang H."/>
        </authorList>
    </citation>
    <scope>NUCLEOTIDE SEQUENCE</scope>
    <source>
        <strain evidence="8">KEN1</strain>
    </source>
</reference>
<evidence type="ECO:0000259" key="6">
    <source>
        <dbReference type="Pfam" id="PF07727"/>
    </source>
</evidence>
<dbReference type="InterPro" id="IPR036390">
    <property type="entry name" value="WH_DNA-bd_sf"/>
</dbReference>